<dbReference type="EMBL" id="PZQS01000003">
    <property type="protein sequence ID" value="PVD34074.1"/>
    <property type="molecule type" value="Genomic_DNA"/>
</dbReference>
<organism evidence="2 3">
    <name type="scientific">Pomacea canaliculata</name>
    <name type="common">Golden apple snail</name>
    <dbReference type="NCBI Taxonomy" id="400727"/>
    <lineage>
        <taxon>Eukaryota</taxon>
        <taxon>Metazoa</taxon>
        <taxon>Spiralia</taxon>
        <taxon>Lophotrochozoa</taxon>
        <taxon>Mollusca</taxon>
        <taxon>Gastropoda</taxon>
        <taxon>Caenogastropoda</taxon>
        <taxon>Architaenioglossa</taxon>
        <taxon>Ampullarioidea</taxon>
        <taxon>Ampullariidae</taxon>
        <taxon>Pomacea</taxon>
    </lineage>
</organism>
<dbReference type="AlphaFoldDB" id="A0A2T7PKZ6"/>
<sequence>MSRKSAWLDGDGDGDGDGMEMEIIVVLTPLPAGNDGGEGSYFSFFLIRLFFLLKGLCVRALCSPQTR</sequence>
<keyword evidence="1" id="KW-0472">Membrane</keyword>
<evidence type="ECO:0000313" key="3">
    <source>
        <dbReference type="Proteomes" id="UP000245119"/>
    </source>
</evidence>
<proteinExistence type="predicted"/>
<dbReference type="Proteomes" id="UP000245119">
    <property type="component" value="Linkage Group LG3"/>
</dbReference>
<feature type="transmembrane region" description="Helical" evidence="1">
    <location>
        <begin position="41"/>
        <end position="62"/>
    </location>
</feature>
<name>A0A2T7PKZ6_POMCA</name>
<evidence type="ECO:0000313" key="2">
    <source>
        <dbReference type="EMBL" id="PVD34074.1"/>
    </source>
</evidence>
<keyword evidence="1" id="KW-0812">Transmembrane</keyword>
<keyword evidence="1" id="KW-1133">Transmembrane helix</keyword>
<reference evidence="2 3" key="1">
    <citation type="submission" date="2018-04" db="EMBL/GenBank/DDBJ databases">
        <title>The genome of golden apple snail Pomacea canaliculata provides insight into stress tolerance and invasive adaptation.</title>
        <authorList>
            <person name="Liu C."/>
            <person name="Liu B."/>
            <person name="Ren Y."/>
            <person name="Zhang Y."/>
            <person name="Wang H."/>
            <person name="Li S."/>
            <person name="Jiang F."/>
            <person name="Yin L."/>
            <person name="Zhang G."/>
            <person name="Qian W."/>
            <person name="Fan W."/>
        </authorList>
    </citation>
    <scope>NUCLEOTIDE SEQUENCE [LARGE SCALE GENOMIC DNA]</scope>
    <source>
        <strain evidence="2">SZHN2017</strain>
        <tissue evidence="2">Muscle</tissue>
    </source>
</reference>
<comment type="caution">
    <text evidence="2">The sequence shown here is derived from an EMBL/GenBank/DDBJ whole genome shotgun (WGS) entry which is preliminary data.</text>
</comment>
<gene>
    <name evidence="2" type="ORF">C0Q70_05336</name>
</gene>
<protein>
    <submittedName>
        <fullName evidence="2">Uncharacterized protein</fullName>
    </submittedName>
</protein>
<accession>A0A2T7PKZ6</accession>
<keyword evidence="3" id="KW-1185">Reference proteome</keyword>
<evidence type="ECO:0000256" key="1">
    <source>
        <dbReference type="SAM" id="Phobius"/>
    </source>
</evidence>